<comment type="caution">
    <text evidence="12">The sequence shown here is derived from an EMBL/GenBank/DDBJ whole genome shotgun (WGS) entry which is preliminary data.</text>
</comment>
<evidence type="ECO:0000256" key="9">
    <source>
        <dbReference type="RuleBase" id="RU003557"/>
    </source>
</evidence>
<proteinExistence type="inferred from homology"/>
<dbReference type="PROSITE" id="PS00099">
    <property type="entry name" value="THIOLASE_3"/>
    <property type="match status" value="1"/>
</dbReference>
<evidence type="ECO:0000259" key="11">
    <source>
        <dbReference type="Pfam" id="PF02803"/>
    </source>
</evidence>
<evidence type="ECO:0000313" key="13">
    <source>
        <dbReference type="Proteomes" id="UP000643405"/>
    </source>
</evidence>
<evidence type="ECO:0000256" key="6">
    <source>
        <dbReference type="ARBA" id="ARBA00037924"/>
    </source>
</evidence>
<organism evidence="12 13">
    <name type="scientific">Oryzicola mucosus</name>
    <dbReference type="NCBI Taxonomy" id="2767425"/>
    <lineage>
        <taxon>Bacteria</taxon>
        <taxon>Pseudomonadati</taxon>
        <taxon>Pseudomonadota</taxon>
        <taxon>Alphaproteobacteria</taxon>
        <taxon>Hyphomicrobiales</taxon>
        <taxon>Phyllobacteriaceae</taxon>
        <taxon>Oryzicola</taxon>
    </lineage>
</organism>
<evidence type="ECO:0000313" key="12">
    <source>
        <dbReference type="EMBL" id="MBD0413846.1"/>
    </source>
</evidence>
<feature type="active site" description="Proton acceptor" evidence="8">
    <location>
        <position position="378"/>
    </location>
</feature>
<dbReference type="NCBIfam" id="TIGR01930">
    <property type="entry name" value="AcCoA-C-Actrans"/>
    <property type="match status" value="1"/>
</dbReference>
<keyword evidence="5 9" id="KW-0012">Acyltransferase</keyword>
<sequence>MKTIYIVAGARTAVGTYGGSLKDIAPSALGATVVREAVKRAAIDPASVGHVVFGQVIQSEPKDPFLARIAGIDGGVPKEAPALTLNRLCGSGLQAVLTAAHTIMLGDAEVAVAGGAESMSRIPYHSPSTRWGARFGDTGLVDALKGALTDPFHRILMGVTAENVAEQFGISRDDQDAYAVESHRRAARATEEGRFRDQIVPVTVKQKRREVQFTTDEHIRAEVSIEDLRALPTVFKEGGSVTAGNASGMNDGAAALVLASEEAVKAQGLKPMARLVSWGYAGVDPTIMGIGPVPASRIAMERAGLTVDDFAVIEANEAFAAQACAVARELNFDPARVNPNGSGISIGHPVGATGAINTVKCLYELERLKQRHGLVTMCIGGGQGIAAIFERV</sequence>
<feature type="domain" description="Thiolase C-terminal" evidence="11">
    <location>
        <begin position="269"/>
        <end position="391"/>
    </location>
</feature>
<reference evidence="12" key="1">
    <citation type="submission" date="2020-09" db="EMBL/GenBank/DDBJ databases">
        <title>Genome seq and assembly of Tianweitania sp.</title>
        <authorList>
            <person name="Chhetri G."/>
        </authorList>
    </citation>
    <scope>NUCLEOTIDE SEQUENCE</scope>
    <source>
        <strain evidence="12">Rool2</strain>
    </source>
</reference>
<keyword evidence="13" id="KW-1185">Reference proteome</keyword>
<accession>A0A8J6TWN0</accession>
<evidence type="ECO:0000259" key="10">
    <source>
        <dbReference type="Pfam" id="PF00108"/>
    </source>
</evidence>
<comment type="pathway">
    <text evidence="6">Metabolic intermediate biosynthesis; (R)-mevalonate biosynthesis; (R)-mevalonate from acetyl-CoA: step 1/3.</text>
</comment>
<evidence type="ECO:0000256" key="1">
    <source>
        <dbReference type="ARBA" id="ARBA00004683"/>
    </source>
</evidence>
<feature type="active site" description="Proton acceptor" evidence="8">
    <location>
        <position position="348"/>
    </location>
</feature>
<evidence type="ECO:0000256" key="7">
    <source>
        <dbReference type="ARBA" id="ARBA00080155"/>
    </source>
</evidence>
<dbReference type="GO" id="GO:0044281">
    <property type="term" value="P:small molecule metabolic process"/>
    <property type="evidence" value="ECO:0007669"/>
    <property type="project" value="UniProtKB-ARBA"/>
</dbReference>
<dbReference type="InterPro" id="IPR020616">
    <property type="entry name" value="Thiolase_N"/>
</dbReference>
<dbReference type="InterPro" id="IPR020617">
    <property type="entry name" value="Thiolase_C"/>
</dbReference>
<name>A0A8J6TWN0_9HYPH</name>
<comment type="similarity">
    <text evidence="2 9">Belongs to the thiolase-like superfamily. Thiolase family.</text>
</comment>
<dbReference type="EMBL" id="JACVVX010000001">
    <property type="protein sequence ID" value="MBD0413846.1"/>
    <property type="molecule type" value="Genomic_DNA"/>
</dbReference>
<evidence type="ECO:0000256" key="2">
    <source>
        <dbReference type="ARBA" id="ARBA00010982"/>
    </source>
</evidence>
<dbReference type="Pfam" id="PF00108">
    <property type="entry name" value="Thiolase_N"/>
    <property type="match status" value="1"/>
</dbReference>
<feature type="domain" description="Thiolase N-terminal" evidence="10">
    <location>
        <begin position="4"/>
        <end position="262"/>
    </location>
</feature>
<dbReference type="GO" id="GO:0003988">
    <property type="term" value="F:acetyl-CoA C-acyltransferase activity"/>
    <property type="evidence" value="ECO:0007669"/>
    <property type="project" value="UniProtKB-ARBA"/>
</dbReference>
<evidence type="ECO:0000256" key="3">
    <source>
        <dbReference type="ARBA" id="ARBA00022679"/>
    </source>
</evidence>
<feature type="active site" description="Acyl-thioester intermediate" evidence="8">
    <location>
        <position position="89"/>
    </location>
</feature>
<dbReference type="Proteomes" id="UP000643405">
    <property type="component" value="Unassembled WGS sequence"/>
</dbReference>
<dbReference type="Pfam" id="PF02803">
    <property type="entry name" value="Thiolase_C"/>
    <property type="match status" value="1"/>
</dbReference>
<dbReference type="PANTHER" id="PTHR18919">
    <property type="entry name" value="ACETYL-COA C-ACYLTRANSFERASE"/>
    <property type="match status" value="1"/>
</dbReference>
<dbReference type="InterPro" id="IPR002155">
    <property type="entry name" value="Thiolase"/>
</dbReference>
<dbReference type="RefSeq" id="WP_188163245.1">
    <property type="nucleotide sequence ID" value="NZ_JACVVX010000001.1"/>
</dbReference>
<dbReference type="PIRSF" id="PIRSF000429">
    <property type="entry name" value="Ac-CoA_Ac_transf"/>
    <property type="match status" value="1"/>
</dbReference>
<dbReference type="SUPFAM" id="SSF53901">
    <property type="entry name" value="Thiolase-like"/>
    <property type="match status" value="2"/>
</dbReference>
<dbReference type="FunFam" id="3.40.47.10:FF:000010">
    <property type="entry name" value="Acetyl-CoA acetyltransferase (Thiolase)"/>
    <property type="match status" value="1"/>
</dbReference>
<protein>
    <recommendedName>
        <fullName evidence="7">Beta-ketothiolase</fullName>
    </recommendedName>
</protein>
<evidence type="ECO:0000256" key="8">
    <source>
        <dbReference type="PIRSR" id="PIRSR000429-1"/>
    </source>
</evidence>
<dbReference type="InterPro" id="IPR016039">
    <property type="entry name" value="Thiolase-like"/>
</dbReference>
<dbReference type="InterPro" id="IPR020610">
    <property type="entry name" value="Thiolase_AS"/>
</dbReference>
<evidence type="ECO:0000256" key="4">
    <source>
        <dbReference type="ARBA" id="ARBA00022752"/>
    </source>
</evidence>
<comment type="pathway">
    <text evidence="1">Biopolymer metabolism; poly-(R)-3-hydroxybutanoate biosynthesis.</text>
</comment>
<dbReference type="PANTHER" id="PTHR18919:SF107">
    <property type="entry name" value="ACETYL-COA ACETYLTRANSFERASE, CYTOSOLIC"/>
    <property type="match status" value="1"/>
</dbReference>
<evidence type="ECO:0000256" key="5">
    <source>
        <dbReference type="ARBA" id="ARBA00023315"/>
    </source>
</evidence>
<dbReference type="AlphaFoldDB" id="A0A8J6TWN0"/>
<gene>
    <name evidence="12" type="primary">bktB</name>
    <name evidence="12" type="ORF">ICI42_04170</name>
</gene>
<dbReference type="InterPro" id="IPR020615">
    <property type="entry name" value="Thiolase_acyl_enz_int_AS"/>
</dbReference>
<dbReference type="CDD" id="cd00751">
    <property type="entry name" value="thiolase"/>
    <property type="match status" value="1"/>
</dbReference>
<dbReference type="GO" id="GO:0042619">
    <property type="term" value="P:poly-hydroxybutyrate biosynthetic process"/>
    <property type="evidence" value="ECO:0007669"/>
    <property type="project" value="UniProtKB-KW"/>
</dbReference>
<dbReference type="Gene3D" id="3.40.47.10">
    <property type="match status" value="2"/>
</dbReference>
<keyword evidence="3 9" id="KW-0808">Transferase</keyword>
<dbReference type="NCBIfam" id="NF006552">
    <property type="entry name" value="PRK09051.1"/>
    <property type="match status" value="1"/>
</dbReference>
<dbReference type="PROSITE" id="PS00098">
    <property type="entry name" value="THIOLASE_1"/>
    <property type="match status" value="1"/>
</dbReference>
<keyword evidence="4" id="KW-0583">PHB biosynthesis</keyword>